<sequence>MVPLVSMGEPTYDGWALVKGAGSGLGLKARVKARTTRGGIPMYKGSQLS</sequence>
<proteinExistence type="predicted"/>
<name>A0A0A9CQS0_ARUDO</name>
<reference evidence="1" key="1">
    <citation type="submission" date="2014-09" db="EMBL/GenBank/DDBJ databases">
        <authorList>
            <person name="Magalhaes I.L.F."/>
            <person name="Oliveira U."/>
            <person name="Santos F.R."/>
            <person name="Vidigal T.H.D.A."/>
            <person name="Brescovit A.D."/>
            <person name="Santos A.J."/>
        </authorList>
    </citation>
    <scope>NUCLEOTIDE SEQUENCE</scope>
    <source>
        <tissue evidence="1">Shoot tissue taken approximately 20 cm above the soil surface</tissue>
    </source>
</reference>
<protein>
    <submittedName>
        <fullName evidence="1">Uncharacterized protein</fullName>
    </submittedName>
</protein>
<dbReference type="EMBL" id="GBRH01221107">
    <property type="protein sequence ID" value="JAD76788.1"/>
    <property type="molecule type" value="Transcribed_RNA"/>
</dbReference>
<organism evidence="1">
    <name type="scientific">Arundo donax</name>
    <name type="common">Giant reed</name>
    <name type="synonym">Donax arundinaceus</name>
    <dbReference type="NCBI Taxonomy" id="35708"/>
    <lineage>
        <taxon>Eukaryota</taxon>
        <taxon>Viridiplantae</taxon>
        <taxon>Streptophyta</taxon>
        <taxon>Embryophyta</taxon>
        <taxon>Tracheophyta</taxon>
        <taxon>Spermatophyta</taxon>
        <taxon>Magnoliopsida</taxon>
        <taxon>Liliopsida</taxon>
        <taxon>Poales</taxon>
        <taxon>Poaceae</taxon>
        <taxon>PACMAD clade</taxon>
        <taxon>Arundinoideae</taxon>
        <taxon>Arundineae</taxon>
        <taxon>Arundo</taxon>
    </lineage>
</organism>
<reference evidence="1" key="2">
    <citation type="journal article" date="2015" name="Data Brief">
        <title>Shoot transcriptome of the giant reed, Arundo donax.</title>
        <authorList>
            <person name="Barrero R.A."/>
            <person name="Guerrero F.D."/>
            <person name="Moolhuijzen P."/>
            <person name="Goolsby J.A."/>
            <person name="Tidwell J."/>
            <person name="Bellgard S.E."/>
            <person name="Bellgard M.I."/>
        </authorList>
    </citation>
    <scope>NUCLEOTIDE SEQUENCE</scope>
    <source>
        <tissue evidence="1">Shoot tissue taken approximately 20 cm above the soil surface</tissue>
    </source>
</reference>
<evidence type="ECO:0000313" key="1">
    <source>
        <dbReference type="EMBL" id="JAD76788.1"/>
    </source>
</evidence>
<accession>A0A0A9CQS0</accession>
<dbReference type="AlphaFoldDB" id="A0A0A9CQS0"/>